<dbReference type="AlphaFoldDB" id="D7T1F9"/>
<organism evidence="2 3">
    <name type="scientific">Vitis vinifera</name>
    <name type="common">Grape</name>
    <dbReference type="NCBI Taxonomy" id="29760"/>
    <lineage>
        <taxon>Eukaryota</taxon>
        <taxon>Viridiplantae</taxon>
        <taxon>Streptophyta</taxon>
        <taxon>Embryophyta</taxon>
        <taxon>Tracheophyta</taxon>
        <taxon>Spermatophyta</taxon>
        <taxon>Magnoliopsida</taxon>
        <taxon>eudicotyledons</taxon>
        <taxon>Gunneridae</taxon>
        <taxon>Pentapetalae</taxon>
        <taxon>rosids</taxon>
        <taxon>Vitales</taxon>
        <taxon>Vitaceae</taxon>
        <taxon>Viteae</taxon>
        <taxon>Vitis</taxon>
    </lineage>
</organism>
<keyword evidence="1" id="KW-0472">Membrane</keyword>
<dbReference type="Proteomes" id="UP000009183">
    <property type="component" value="Chromosome 6"/>
</dbReference>
<reference evidence="3" key="1">
    <citation type="journal article" date="2007" name="Nature">
        <title>The grapevine genome sequence suggests ancestral hexaploidization in major angiosperm phyla.</title>
        <authorList>
            <consortium name="The French-Italian Public Consortium for Grapevine Genome Characterization."/>
            <person name="Jaillon O."/>
            <person name="Aury J.-M."/>
            <person name="Noel B."/>
            <person name="Policriti A."/>
            <person name="Clepet C."/>
            <person name="Casagrande A."/>
            <person name="Choisne N."/>
            <person name="Aubourg S."/>
            <person name="Vitulo N."/>
            <person name="Jubin C."/>
            <person name="Vezzi A."/>
            <person name="Legeai F."/>
            <person name="Hugueney P."/>
            <person name="Dasilva C."/>
            <person name="Horner D."/>
            <person name="Mica E."/>
            <person name="Jublot D."/>
            <person name="Poulain J."/>
            <person name="Bruyere C."/>
            <person name="Billault A."/>
            <person name="Segurens B."/>
            <person name="Gouyvenoux M."/>
            <person name="Ugarte E."/>
            <person name="Cattonaro F."/>
            <person name="Anthouard V."/>
            <person name="Vico V."/>
            <person name="Del Fabbro C."/>
            <person name="Alaux M."/>
            <person name="Di Gaspero G."/>
            <person name="Dumas V."/>
            <person name="Felice N."/>
            <person name="Paillard S."/>
            <person name="Juman I."/>
            <person name="Moroldo M."/>
            <person name="Scalabrin S."/>
            <person name="Canaguier A."/>
            <person name="Le Clainche I."/>
            <person name="Malacrida G."/>
            <person name="Durand E."/>
            <person name="Pesole G."/>
            <person name="Laucou V."/>
            <person name="Chatelet P."/>
            <person name="Merdinoglu D."/>
            <person name="Delledonne M."/>
            <person name="Pezzotti M."/>
            <person name="Lecharny A."/>
            <person name="Scarpelli C."/>
            <person name="Artiguenave F."/>
            <person name="Pe M.E."/>
            <person name="Valle G."/>
            <person name="Morgante M."/>
            <person name="Caboche M."/>
            <person name="Adam-Blondon A.-F."/>
            <person name="Weissenbach J."/>
            <person name="Quetier F."/>
            <person name="Wincker P."/>
        </authorList>
    </citation>
    <scope>NUCLEOTIDE SEQUENCE [LARGE SCALE GENOMIC DNA]</scope>
    <source>
        <strain evidence="3">cv. Pinot noir / PN40024</strain>
    </source>
</reference>
<proteinExistence type="predicted"/>
<dbReference type="EMBL" id="FN595504">
    <property type="protein sequence ID" value="CBI24339.3"/>
    <property type="molecule type" value="Genomic_DNA"/>
</dbReference>
<evidence type="ECO:0000313" key="3">
    <source>
        <dbReference type="Proteomes" id="UP000009183"/>
    </source>
</evidence>
<protein>
    <submittedName>
        <fullName evidence="2">Uncharacterized protein</fullName>
    </submittedName>
</protein>
<dbReference type="HOGENOM" id="CLU_1828846_0_0_1"/>
<gene>
    <name evidence="2" type="ordered locus">VIT_06s0009g01850</name>
</gene>
<keyword evidence="3" id="KW-1185">Reference proteome</keyword>
<name>D7T1F9_VITVI</name>
<accession>D7T1F9</accession>
<evidence type="ECO:0000256" key="1">
    <source>
        <dbReference type="SAM" id="Phobius"/>
    </source>
</evidence>
<evidence type="ECO:0000313" key="2">
    <source>
        <dbReference type="EMBL" id="CBI24339.3"/>
    </source>
</evidence>
<keyword evidence="1" id="KW-1133">Transmembrane helix</keyword>
<dbReference type="PaxDb" id="29760-VIT_06s0009g01850.t01"/>
<feature type="transmembrane region" description="Helical" evidence="1">
    <location>
        <begin position="101"/>
        <end position="117"/>
    </location>
</feature>
<keyword evidence="1" id="KW-0812">Transmembrane</keyword>
<sequence>MDLDVKHREWRSLHRVESFGPGFSTANFLDSNESNCYIFLIAIRESESKWKRHGNTTIKYGSSISYGSTTTTARSAVAWPTNTIGPFMWAMWQSVRIEGKARVASLVLFFTFIYFPWLCNQDYVYSCFFCICPIIALVRQL</sequence>
<dbReference type="InParanoid" id="D7T1F9"/>